<sequence length="381" mass="43703">MSVSFPSGSSISSSVSANFYFLYTNIFKTPLQEDHRFHRFHMAFPEHLTADILSRLPAKSLVRFSSVRKEWKALIRDPHFISQHLNLNIAKEDQSGRLLVKYRCNVTRKNVISLLLHGTNGYMLSKLEIPSSVMDSHHLKLVGSSNGLLCFAHDKSAHLWSPMILLWNPAIREFSVLPDSVIDSVNDDDNVQVRGVAHGFGHHPLIDDYKVVRIVSLSCFGNAWIRAEVYSQKMDCWQEVNTFHFEIYEHSCTALNGGGREFIVSFDMCDDVFGELQLPDLSFLETPMCTKLAELKQSLYLIVYNFSGRQREIYVWKMIEHDAEVFGKGNGQLDPCLELRGHWDAVYMVKFIWKVEKGSWFSIIQVVKKLNTFQFVAFAVP</sequence>
<dbReference type="Pfam" id="PF00646">
    <property type="entry name" value="F-box"/>
    <property type="match status" value="1"/>
</dbReference>
<protein>
    <recommendedName>
        <fullName evidence="1">F-box domain-containing protein</fullName>
    </recommendedName>
</protein>
<feature type="domain" description="F-box" evidence="1">
    <location>
        <begin position="38"/>
        <end position="84"/>
    </location>
</feature>
<evidence type="ECO:0000259" key="1">
    <source>
        <dbReference type="PROSITE" id="PS50181"/>
    </source>
</evidence>
<organism evidence="2 3">
    <name type="scientific">Prunus armeniaca</name>
    <name type="common">Apricot</name>
    <name type="synonym">Armeniaca vulgaris</name>
    <dbReference type="NCBI Taxonomy" id="36596"/>
    <lineage>
        <taxon>Eukaryota</taxon>
        <taxon>Viridiplantae</taxon>
        <taxon>Streptophyta</taxon>
        <taxon>Embryophyta</taxon>
        <taxon>Tracheophyta</taxon>
        <taxon>Spermatophyta</taxon>
        <taxon>Magnoliopsida</taxon>
        <taxon>eudicotyledons</taxon>
        <taxon>Gunneridae</taxon>
        <taxon>Pentapetalae</taxon>
        <taxon>rosids</taxon>
        <taxon>fabids</taxon>
        <taxon>Rosales</taxon>
        <taxon>Rosaceae</taxon>
        <taxon>Amygdaloideae</taxon>
        <taxon>Amygdaleae</taxon>
        <taxon>Prunus</taxon>
    </lineage>
</organism>
<reference evidence="3" key="1">
    <citation type="journal article" date="2020" name="Genome Biol.">
        <title>Gamete binning: chromosome-level and haplotype-resolved genome assembly enabled by high-throughput single-cell sequencing of gamete genomes.</title>
        <authorList>
            <person name="Campoy J.A."/>
            <person name="Sun H."/>
            <person name="Goel M."/>
            <person name="Jiao W.-B."/>
            <person name="Folz-Donahue K."/>
            <person name="Wang N."/>
            <person name="Rubio M."/>
            <person name="Liu C."/>
            <person name="Kukat C."/>
            <person name="Ruiz D."/>
            <person name="Huettel B."/>
            <person name="Schneeberger K."/>
        </authorList>
    </citation>
    <scope>NUCLEOTIDE SEQUENCE [LARGE SCALE GENOMIC DNA]</scope>
    <source>
        <strain evidence="3">cv. Rojo Pasion</strain>
    </source>
</reference>
<dbReference type="AlphaFoldDB" id="A0A6J5WPZ7"/>
<dbReference type="PANTHER" id="PTHR31672">
    <property type="entry name" value="BNACNNG10540D PROTEIN"/>
    <property type="match status" value="1"/>
</dbReference>
<evidence type="ECO:0000313" key="3">
    <source>
        <dbReference type="Proteomes" id="UP000507245"/>
    </source>
</evidence>
<gene>
    <name evidence="2" type="ORF">ORAREDHAP_LOCUS19965</name>
</gene>
<dbReference type="InterPro" id="IPR006527">
    <property type="entry name" value="F-box-assoc_dom_typ1"/>
</dbReference>
<proteinExistence type="predicted"/>
<dbReference type="CDD" id="cd22157">
    <property type="entry name" value="F-box_AtFBW1-like"/>
    <property type="match status" value="1"/>
</dbReference>
<dbReference type="InterPro" id="IPR036047">
    <property type="entry name" value="F-box-like_dom_sf"/>
</dbReference>
<dbReference type="EMBL" id="CAEKKB010000003">
    <property type="protein sequence ID" value="CAB4303609.1"/>
    <property type="molecule type" value="Genomic_DNA"/>
</dbReference>
<dbReference type="InterPro" id="IPR001810">
    <property type="entry name" value="F-box_dom"/>
</dbReference>
<accession>A0A6J5WPZ7</accession>
<dbReference type="Pfam" id="PF07734">
    <property type="entry name" value="FBA_1"/>
    <property type="match status" value="1"/>
</dbReference>
<dbReference type="Proteomes" id="UP000507245">
    <property type="component" value="Unassembled WGS sequence"/>
</dbReference>
<dbReference type="NCBIfam" id="TIGR01640">
    <property type="entry name" value="F_box_assoc_1"/>
    <property type="match status" value="1"/>
</dbReference>
<dbReference type="SMART" id="SM00256">
    <property type="entry name" value="FBOX"/>
    <property type="match status" value="1"/>
</dbReference>
<dbReference type="Gene3D" id="1.20.1280.50">
    <property type="match status" value="1"/>
</dbReference>
<dbReference type="InterPro" id="IPR017451">
    <property type="entry name" value="F-box-assoc_interact_dom"/>
</dbReference>
<evidence type="ECO:0000313" key="2">
    <source>
        <dbReference type="EMBL" id="CAB4303609.1"/>
    </source>
</evidence>
<dbReference type="InterPro" id="IPR050796">
    <property type="entry name" value="SCF_F-box_component"/>
</dbReference>
<dbReference type="PANTHER" id="PTHR31672:SF13">
    <property type="entry name" value="F-BOX PROTEIN CPR30-LIKE"/>
    <property type="match status" value="1"/>
</dbReference>
<dbReference type="PROSITE" id="PS50181">
    <property type="entry name" value="FBOX"/>
    <property type="match status" value="1"/>
</dbReference>
<dbReference type="OrthoDB" id="1867629at2759"/>
<name>A0A6J5WPZ7_PRUAR</name>
<dbReference type="SUPFAM" id="SSF81383">
    <property type="entry name" value="F-box domain"/>
    <property type="match status" value="1"/>
</dbReference>
<keyword evidence="3" id="KW-1185">Reference proteome</keyword>